<dbReference type="InterPro" id="IPR001537">
    <property type="entry name" value="SpoU_MeTrfase"/>
</dbReference>
<dbReference type="GO" id="GO:0032259">
    <property type="term" value="P:methylation"/>
    <property type="evidence" value="ECO:0007669"/>
    <property type="project" value="UniProtKB-KW"/>
</dbReference>
<dbReference type="CDD" id="cd18095">
    <property type="entry name" value="SpoU-like_rRNA-MTase"/>
    <property type="match status" value="1"/>
</dbReference>
<dbReference type="Proteomes" id="UP001166947">
    <property type="component" value="Unassembled WGS sequence"/>
</dbReference>
<accession>A0ABT2F9X7</accession>
<sequence>METITSAKNEQLKHLSKLLSQAKARRLHKQTVLEGVHLLQAYLQAGGMPMRVYIPEHKRQTPEISALLATLPASKQIPVASGILAKISGLTDAEEILTLIDIPTAPPLPEHGDCVVLDRVQDPGNVGTVIRSTAAAGIKQLILGNDCADVWSPKVLRAGMGAHFLLTICERVDLSAWCPSYQNPIWATALSQHNEHRLYDMTLTEPAAWVFGNEGSGIRPDILDKVSGCVRIPMAGQTESLNVAMAATVCLFEQLRQRLL</sequence>
<dbReference type="InterPro" id="IPR029064">
    <property type="entry name" value="Ribosomal_eL30-like_sf"/>
</dbReference>
<dbReference type="InterPro" id="IPR051259">
    <property type="entry name" value="rRNA_Methyltransferase"/>
</dbReference>
<evidence type="ECO:0000313" key="5">
    <source>
        <dbReference type="Proteomes" id="UP001166947"/>
    </source>
</evidence>
<evidence type="ECO:0000256" key="2">
    <source>
        <dbReference type="ARBA" id="ARBA00022679"/>
    </source>
</evidence>
<dbReference type="Gene3D" id="3.30.1330.30">
    <property type="match status" value="1"/>
</dbReference>
<dbReference type="PANTHER" id="PTHR43191">
    <property type="entry name" value="RRNA METHYLTRANSFERASE 3"/>
    <property type="match status" value="1"/>
</dbReference>
<keyword evidence="5" id="KW-1185">Reference proteome</keyword>
<protein>
    <submittedName>
        <fullName evidence="4">RNA methyltransferase</fullName>
    </submittedName>
</protein>
<dbReference type="Gene3D" id="3.40.1280.10">
    <property type="match status" value="1"/>
</dbReference>
<dbReference type="PANTHER" id="PTHR43191:SF2">
    <property type="entry name" value="RRNA METHYLTRANSFERASE 3, MITOCHONDRIAL"/>
    <property type="match status" value="1"/>
</dbReference>
<proteinExistence type="predicted"/>
<gene>
    <name evidence="4" type="ORF">NXS09_01500</name>
</gene>
<dbReference type="SUPFAM" id="SSF75217">
    <property type="entry name" value="alpha/beta knot"/>
    <property type="match status" value="1"/>
</dbReference>
<dbReference type="Pfam" id="PF00588">
    <property type="entry name" value="SpoU_methylase"/>
    <property type="match status" value="1"/>
</dbReference>
<keyword evidence="1 4" id="KW-0489">Methyltransferase</keyword>
<reference evidence="4" key="2">
    <citation type="journal article" date="2023" name="Curr. Microbiol.">
        <title>Neisseria montereyensis sp. nov., Isolated from Oropharynx of California Sea Lion (Zalophus californianus): Genomic, Phylogenetic, and Phenotypic Study.</title>
        <authorList>
            <person name="Volokhov D.V."/>
            <person name="Zagorodnyaya T.A."/>
            <person name="Furtak V.A."/>
            <person name="Nattanmai G."/>
            <person name="Randall L."/>
            <person name="Jose S."/>
            <person name="Gao Y."/>
            <person name="Gulland F.M."/>
            <person name="Eisenberg T."/>
            <person name="Delmonte P."/>
            <person name="Blom J."/>
            <person name="Mitchell K.K."/>
        </authorList>
    </citation>
    <scope>NUCLEOTIDE SEQUENCE</scope>
    <source>
        <strain evidence="4">CSL10203-ORH2</strain>
    </source>
</reference>
<dbReference type="SUPFAM" id="SSF55315">
    <property type="entry name" value="L30e-like"/>
    <property type="match status" value="1"/>
</dbReference>
<keyword evidence="2" id="KW-0808">Transferase</keyword>
<dbReference type="EMBL" id="JANUXW010000001">
    <property type="protein sequence ID" value="MCS4532977.1"/>
    <property type="molecule type" value="Genomic_DNA"/>
</dbReference>
<dbReference type="InterPro" id="IPR029028">
    <property type="entry name" value="Alpha/beta_knot_MTases"/>
</dbReference>
<dbReference type="RefSeq" id="WP_259290792.1">
    <property type="nucleotide sequence ID" value="NZ_JANUXW010000001.1"/>
</dbReference>
<dbReference type="InterPro" id="IPR029026">
    <property type="entry name" value="tRNA_m1G_MTases_N"/>
</dbReference>
<evidence type="ECO:0000259" key="3">
    <source>
        <dbReference type="Pfam" id="PF00588"/>
    </source>
</evidence>
<reference evidence="4" key="1">
    <citation type="submission" date="2022-08" db="EMBL/GenBank/DDBJ databases">
        <authorList>
            <person name="Volokhov D.V."/>
            <person name="Furtak V.A."/>
            <person name="Zagorodnyaya T.A."/>
        </authorList>
    </citation>
    <scope>NUCLEOTIDE SEQUENCE</scope>
    <source>
        <strain evidence="4">CSL10203-ORH2</strain>
    </source>
</reference>
<organism evidence="4 5">
    <name type="scientific">Neisseria montereyensis</name>
    <dbReference type="NCBI Taxonomy" id="2973938"/>
    <lineage>
        <taxon>Bacteria</taxon>
        <taxon>Pseudomonadati</taxon>
        <taxon>Pseudomonadota</taxon>
        <taxon>Betaproteobacteria</taxon>
        <taxon>Neisseriales</taxon>
        <taxon>Neisseriaceae</taxon>
        <taxon>Neisseria</taxon>
    </lineage>
</organism>
<evidence type="ECO:0000313" key="4">
    <source>
        <dbReference type="EMBL" id="MCS4532977.1"/>
    </source>
</evidence>
<dbReference type="GO" id="GO:0008168">
    <property type="term" value="F:methyltransferase activity"/>
    <property type="evidence" value="ECO:0007669"/>
    <property type="project" value="UniProtKB-KW"/>
</dbReference>
<name>A0ABT2F9X7_9NEIS</name>
<evidence type="ECO:0000256" key="1">
    <source>
        <dbReference type="ARBA" id="ARBA00022603"/>
    </source>
</evidence>
<feature type="domain" description="tRNA/rRNA methyltransferase SpoU type" evidence="3">
    <location>
        <begin position="115"/>
        <end position="252"/>
    </location>
</feature>
<comment type="caution">
    <text evidence="4">The sequence shown here is derived from an EMBL/GenBank/DDBJ whole genome shotgun (WGS) entry which is preliminary data.</text>
</comment>